<feature type="domain" description="HpcH/HpaI aldolase/citrate lyase" evidence="5">
    <location>
        <begin position="39"/>
        <end position="258"/>
    </location>
</feature>
<keyword evidence="7" id="KW-1185">Reference proteome</keyword>
<dbReference type="GO" id="GO:0046872">
    <property type="term" value="F:metal ion binding"/>
    <property type="evidence" value="ECO:0007669"/>
    <property type="project" value="UniProtKB-KW"/>
</dbReference>
<dbReference type="InterPro" id="IPR040442">
    <property type="entry name" value="Pyrv_kinase-like_dom_sf"/>
</dbReference>
<accession>A0A0C9SY68</accession>
<evidence type="ECO:0000313" key="7">
    <source>
        <dbReference type="Proteomes" id="UP000053263"/>
    </source>
</evidence>
<dbReference type="EMBL" id="KN832569">
    <property type="protein sequence ID" value="KII84830.1"/>
    <property type="molecule type" value="Genomic_DNA"/>
</dbReference>
<dbReference type="InterPro" id="IPR005000">
    <property type="entry name" value="Aldolase/citrate-lyase_domain"/>
</dbReference>
<dbReference type="Proteomes" id="UP000053263">
    <property type="component" value="Unassembled WGS sequence"/>
</dbReference>
<dbReference type="Pfam" id="PF03328">
    <property type="entry name" value="HpcH_HpaI"/>
    <property type="match status" value="1"/>
</dbReference>
<feature type="region of interest" description="Disordered" evidence="4">
    <location>
        <begin position="1"/>
        <end position="29"/>
    </location>
</feature>
<dbReference type="InterPro" id="IPR050251">
    <property type="entry name" value="HpcH-HpaI_aldolase"/>
</dbReference>
<name>A0A0C9SY68_PLICR</name>
<reference evidence="6 7" key="1">
    <citation type="submission" date="2014-06" db="EMBL/GenBank/DDBJ databases">
        <title>Evolutionary Origins and Diversification of the Mycorrhizal Mutualists.</title>
        <authorList>
            <consortium name="DOE Joint Genome Institute"/>
            <consortium name="Mycorrhizal Genomics Consortium"/>
            <person name="Kohler A."/>
            <person name="Kuo A."/>
            <person name="Nagy L.G."/>
            <person name="Floudas D."/>
            <person name="Copeland A."/>
            <person name="Barry K.W."/>
            <person name="Cichocki N."/>
            <person name="Veneault-Fourrey C."/>
            <person name="LaButti K."/>
            <person name="Lindquist E.A."/>
            <person name="Lipzen A."/>
            <person name="Lundell T."/>
            <person name="Morin E."/>
            <person name="Murat C."/>
            <person name="Riley R."/>
            <person name="Ohm R."/>
            <person name="Sun H."/>
            <person name="Tunlid A."/>
            <person name="Henrissat B."/>
            <person name="Grigoriev I.V."/>
            <person name="Hibbett D.S."/>
            <person name="Martin F."/>
        </authorList>
    </citation>
    <scope>NUCLEOTIDE SEQUENCE [LARGE SCALE GENOMIC DNA]</scope>
    <source>
        <strain evidence="6 7">FD-325 SS-3</strain>
    </source>
</reference>
<evidence type="ECO:0000259" key="5">
    <source>
        <dbReference type="Pfam" id="PF03328"/>
    </source>
</evidence>
<sequence>MSYGASTTKAQRKVKTNLSESLARAHPDATDRRPCFGSWLQFPGAQLARIVCGTGVDWVLVDTEHGAIGDTEMHASVPAIAATGVAPVVRLPAGEPWMIKRALDAGAHGLMIPMVETREQAEALVRASKFPPRGVRGCGSPFAPDVFGQTMGEYIDTANESTILIVQIESPLGLKNAQEIAAVDGVDMLFVGPNDLAMAMGNGSKSHTECPDVQNAIAEVLRVAHAAGKHAGMFAVNAEQAAARYKQGFQFVNVGADIVAIQAWMGGEMARVAQLV</sequence>
<dbReference type="Gene3D" id="3.20.20.60">
    <property type="entry name" value="Phosphoenolpyruvate-binding domains"/>
    <property type="match status" value="1"/>
</dbReference>
<proteinExistence type="inferred from homology"/>
<keyword evidence="3" id="KW-0456">Lyase</keyword>
<evidence type="ECO:0000256" key="2">
    <source>
        <dbReference type="ARBA" id="ARBA00022723"/>
    </source>
</evidence>
<organism evidence="6 7">
    <name type="scientific">Plicaturopsis crispa FD-325 SS-3</name>
    <dbReference type="NCBI Taxonomy" id="944288"/>
    <lineage>
        <taxon>Eukaryota</taxon>
        <taxon>Fungi</taxon>
        <taxon>Dikarya</taxon>
        <taxon>Basidiomycota</taxon>
        <taxon>Agaricomycotina</taxon>
        <taxon>Agaricomycetes</taxon>
        <taxon>Agaricomycetidae</taxon>
        <taxon>Amylocorticiales</taxon>
        <taxon>Amylocorticiaceae</taxon>
        <taxon>Plicatura</taxon>
        <taxon>Plicaturopsis crispa</taxon>
    </lineage>
</organism>
<dbReference type="PANTHER" id="PTHR30502">
    <property type="entry name" value="2-KETO-3-DEOXY-L-RHAMNONATE ALDOLASE"/>
    <property type="match status" value="1"/>
</dbReference>
<protein>
    <recommendedName>
        <fullName evidence="5">HpcH/HpaI aldolase/citrate lyase domain-containing protein</fullName>
    </recommendedName>
</protein>
<dbReference type="FunFam" id="3.20.20.60:FF:000004">
    <property type="entry name" value="5-keto-4-deoxy-D-glucarate aldolase"/>
    <property type="match status" value="1"/>
</dbReference>
<dbReference type="PANTHER" id="PTHR30502:SF0">
    <property type="entry name" value="PHOSPHOENOLPYRUVATE CARBOXYLASE FAMILY PROTEIN"/>
    <property type="match status" value="1"/>
</dbReference>
<keyword evidence="2" id="KW-0479">Metal-binding</keyword>
<dbReference type="OrthoDB" id="1621678at2759"/>
<dbReference type="HOGENOM" id="CLU_059964_3_0_1"/>
<dbReference type="SUPFAM" id="SSF51621">
    <property type="entry name" value="Phosphoenolpyruvate/pyruvate domain"/>
    <property type="match status" value="1"/>
</dbReference>
<dbReference type="AlphaFoldDB" id="A0A0C9SY68"/>
<evidence type="ECO:0000256" key="4">
    <source>
        <dbReference type="SAM" id="MobiDB-lite"/>
    </source>
</evidence>
<gene>
    <name evidence="6" type="ORF">PLICRDRAFT_146366</name>
</gene>
<comment type="similarity">
    <text evidence="1">Belongs to the HpcH/HpaI aldolase family.</text>
</comment>
<dbReference type="InterPro" id="IPR015813">
    <property type="entry name" value="Pyrv/PenolPyrv_kinase-like_dom"/>
</dbReference>
<evidence type="ECO:0000256" key="1">
    <source>
        <dbReference type="ARBA" id="ARBA00005568"/>
    </source>
</evidence>
<dbReference type="GO" id="GO:0016832">
    <property type="term" value="F:aldehyde-lyase activity"/>
    <property type="evidence" value="ECO:0007669"/>
    <property type="project" value="TreeGrafter"/>
</dbReference>
<evidence type="ECO:0000256" key="3">
    <source>
        <dbReference type="ARBA" id="ARBA00023239"/>
    </source>
</evidence>
<dbReference type="GO" id="GO:0005737">
    <property type="term" value="C:cytoplasm"/>
    <property type="evidence" value="ECO:0007669"/>
    <property type="project" value="UniProtKB-ARBA"/>
</dbReference>
<evidence type="ECO:0000313" key="6">
    <source>
        <dbReference type="EMBL" id="KII84830.1"/>
    </source>
</evidence>